<dbReference type="Proteomes" id="UP001177744">
    <property type="component" value="Unassembled WGS sequence"/>
</dbReference>
<comment type="similarity">
    <text evidence="2">Belongs to the NOA36 family.</text>
</comment>
<evidence type="ECO:0000256" key="3">
    <source>
        <dbReference type="ARBA" id="ARBA00015408"/>
    </source>
</evidence>
<evidence type="ECO:0000256" key="10">
    <source>
        <dbReference type="SAM" id="MobiDB-lite"/>
    </source>
</evidence>
<dbReference type="PANTHER" id="PTHR13214:SF1">
    <property type="entry name" value="ZINC FINGER PROTEIN 330"/>
    <property type="match status" value="1"/>
</dbReference>
<evidence type="ECO:0000256" key="7">
    <source>
        <dbReference type="ARBA" id="ARBA00022833"/>
    </source>
</evidence>
<gene>
    <name evidence="12" type="ORF">QTO34_015955</name>
</gene>
<evidence type="ECO:0000313" key="12">
    <source>
        <dbReference type="EMBL" id="KAK1343179.1"/>
    </source>
</evidence>
<dbReference type="GO" id="GO:0008270">
    <property type="term" value="F:zinc ion binding"/>
    <property type="evidence" value="ECO:0007669"/>
    <property type="project" value="UniProtKB-KW"/>
</dbReference>
<dbReference type="GO" id="GO:0005730">
    <property type="term" value="C:nucleolus"/>
    <property type="evidence" value="ECO:0007669"/>
    <property type="project" value="UniProtKB-SubCell"/>
</dbReference>
<feature type="compositionally biased region" description="Basic and acidic residues" evidence="10">
    <location>
        <begin position="80"/>
        <end position="89"/>
    </location>
</feature>
<keyword evidence="11" id="KW-0732">Signal</keyword>
<dbReference type="Pfam" id="PF06524">
    <property type="entry name" value="NOA36"/>
    <property type="match status" value="1"/>
</dbReference>
<proteinExistence type="inferred from homology"/>
<evidence type="ECO:0000256" key="6">
    <source>
        <dbReference type="ARBA" id="ARBA00022771"/>
    </source>
</evidence>
<comment type="subcellular location">
    <subcellularLocation>
        <location evidence="1">Nucleus</location>
        <location evidence="1">Nucleolus</location>
    </subcellularLocation>
</comment>
<accession>A0AA40I569</accession>
<keyword evidence="4" id="KW-0479">Metal-binding</keyword>
<evidence type="ECO:0000313" key="13">
    <source>
        <dbReference type="Proteomes" id="UP001177744"/>
    </source>
</evidence>
<keyword evidence="5" id="KW-0677">Repeat</keyword>
<reference evidence="12" key="1">
    <citation type="submission" date="2023-06" db="EMBL/GenBank/DDBJ databases">
        <title>Reference genome for the Northern bat (Eptesicus nilssonii), a most northern bat species.</title>
        <authorList>
            <person name="Laine V.N."/>
            <person name="Pulliainen A.T."/>
            <person name="Lilley T.M."/>
        </authorList>
    </citation>
    <scope>NUCLEOTIDE SEQUENCE</scope>
    <source>
        <strain evidence="12">BLF_Eptnil</strain>
        <tissue evidence="12">Kidney</tissue>
    </source>
</reference>
<evidence type="ECO:0000256" key="4">
    <source>
        <dbReference type="ARBA" id="ARBA00022723"/>
    </source>
</evidence>
<name>A0AA40I569_CNENI</name>
<feature type="signal peptide" evidence="11">
    <location>
        <begin position="1"/>
        <end position="18"/>
    </location>
</feature>
<evidence type="ECO:0000256" key="2">
    <source>
        <dbReference type="ARBA" id="ARBA00007212"/>
    </source>
</evidence>
<evidence type="ECO:0000256" key="11">
    <source>
        <dbReference type="SAM" id="SignalP"/>
    </source>
</evidence>
<evidence type="ECO:0000256" key="5">
    <source>
        <dbReference type="ARBA" id="ARBA00022737"/>
    </source>
</evidence>
<keyword evidence="8" id="KW-0539">Nucleus</keyword>
<protein>
    <recommendedName>
        <fullName evidence="3">Zinc finger protein 330</fullName>
    </recommendedName>
    <alternativeName>
        <fullName evidence="9">Nucleolar autoantigen 36</fullName>
    </alternativeName>
</protein>
<comment type="caution">
    <text evidence="12">The sequence shown here is derived from an EMBL/GenBank/DDBJ whole genome shotgun (WGS) entry which is preliminary data.</text>
</comment>
<sequence>MLVYTVLALQWWVQYVTSVKLGCVMVGNVSAHMPVPALLPMRSVWNVNEVSGTMACFCDDHSRSKVFKQEKGKQPPCPKCGHETQETKDLSMSTRSLKFGRQAGGEEGDGASGYDAYWKNLSSDKYGDTSYHDDEDESEAEDDEEEDDEGGKDSDVESSELFTNLNLGRTYASGYAHYEEQED</sequence>
<keyword evidence="6" id="KW-0863">Zinc-finger</keyword>
<dbReference type="InterPro" id="IPR010531">
    <property type="entry name" value="NOA36"/>
</dbReference>
<dbReference type="PANTHER" id="PTHR13214">
    <property type="entry name" value="ZINC FINGER PROTEIN 330"/>
    <property type="match status" value="1"/>
</dbReference>
<dbReference type="AlphaFoldDB" id="A0AA40I569"/>
<evidence type="ECO:0000256" key="1">
    <source>
        <dbReference type="ARBA" id="ARBA00004604"/>
    </source>
</evidence>
<feature type="compositionally biased region" description="Acidic residues" evidence="10">
    <location>
        <begin position="133"/>
        <end position="150"/>
    </location>
</feature>
<keyword evidence="13" id="KW-1185">Reference proteome</keyword>
<organism evidence="12 13">
    <name type="scientific">Cnephaeus nilssonii</name>
    <name type="common">Northern bat</name>
    <name type="synonym">Eptesicus nilssonii</name>
    <dbReference type="NCBI Taxonomy" id="3371016"/>
    <lineage>
        <taxon>Eukaryota</taxon>
        <taxon>Metazoa</taxon>
        <taxon>Chordata</taxon>
        <taxon>Craniata</taxon>
        <taxon>Vertebrata</taxon>
        <taxon>Euteleostomi</taxon>
        <taxon>Mammalia</taxon>
        <taxon>Eutheria</taxon>
        <taxon>Laurasiatheria</taxon>
        <taxon>Chiroptera</taxon>
        <taxon>Yangochiroptera</taxon>
        <taxon>Vespertilionidae</taxon>
        <taxon>Cnephaeus</taxon>
    </lineage>
</organism>
<dbReference type="EMBL" id="JAULJE010000005">
    <property type="protein sequence ID" value="KAK1343179.1"/>
    <property type="molecule type" value="Genomic_DNA"/>
</dbReference>
<feature type="region of interest" description="Disordered" evidence="10">
    <location>
        <begin position="68"/>
        <end position="183"/>
    </location>
</feature>
<keyword evidence="7" id="KW-0862">Zinc</keyword>
<evidence type="ECO:0000256" key="9">
    <source>
        <dbReference type="ARBA" id="ARBA00029845"/>
    </source>
</evidence>
<evidence type="ECO:0000256" key="8">
    <source>
        <dbReference type="ARBA" id="ARBA00023242"/>
    </source>
</evidence>
<feature type="chain" id="PRO_5041471352" description="Zinc finger protein 330" evidence="11">
    <location>
        <begin position="19"/>
        <end position="183"/>
    </location>
</feature>